<name>A0ABP2E664_YERBE</name>
<sequence length="39" mass="4055">MESYNMLNAPGIGGRFCTSARALGESPASSTPPEANLKK</sequence>
<gene>
    <name evidence="1" type="ORF">yberc0001_33630</name>
</gene>
<keyword evidence="2" id="KW-1185">Reference proteome</keyword>
<evidence type="ECO:0000313" key="1">
    <source>
        <dbReference type="EMBL" id="EEQ06475.1"/>
    </source>
</evidence>
<dbReference type="Proteomes" id="UP000010319">
    <property type="component" value="Unassembled WGS sequence"/>
</dbReference>
<proteinExistence type="predicted"/>
<comment type="caution">
    <text evidence="1">The sequence shown here is derived from an EMBL/GenBank/DDBJ whole genome shotgun (WGS) entry which is preliminary data.</text>
</comment>
<organism evidence="1 2">
    <name type="scientific">Yersinia bercovieri ATCC 43970</name>
    <dbReference type="NCBI Taxonomy" id="349968"/>
    <lineage>
        <taxon>Bacteria</taxon>
        <taxon>Pseudomonadati</taxon>
        <taxon>Pseudomonadota</taxon>
        <taxon>Gammaproteobacteria</taxon>
        <taxon>Enterobacterales</taxon>
        <taxon>Yersiniaceae</taxon>
        <taxon>Yersinia</taxon>
    </lineage>
</organism>
<dbReference type="EMBL" id="AALC02000026">
    <property type="protein sequence ID" value="EEQ06475.1"/>
    <property type="molecule type" value="Genomic_DNA"/>
</dbReference>
<evidence type="ECO:0000313" key="2">
    <source>
        <dbReference type="Proteomes" id="UP000010319"/>
    </source>
</evidence>
<protein>
    <submittedName>
        <fullName evidence="1">Hydrogenase 2 protein HybA</fullName>
    </submittedName>
</protein>
<reference evidence="1" key="1">
    <citation type="submission" date="2008-12" db="EMBL/GenBank/DDBJ databases">
        <title>Annotation of the Yersinia bercovieri ATCC 43970 genome.</title>
        <authorList>
            <person name="Read T.D."/>
            <person name="Akmal A."/>
            <person name="Bishop-Lilly K."/>
            <person name="Chen P.E."/>
            <person name="Cook C."/>
            <person name="Kiley M.P."/>
            <person name="Lentz S."/>
            <person name="Mateczun A."/>
            <person name="Nagarajan N."/>
            <person name="Nolan N."/>
            <person name="Osborne B.I."/>
            <person name="Pop M."/>
            <person name="Sozhamannan S."/>
            <person name="Stewart A.C."/>
            <person name="Sulakvelidze A."/>
            <person name="Thomason B."/>
            <person name="Willner K."/>
            <person name="Zwick M.E."/>
        </authorList>
    </citation>
    <scope>NUCLEOTIDE SEQUENCE [LARGE SCALE GENOMIC DNA]</scope>
    <source>
        <strain evidence="1">ATCC 43970</strain>
    </source>
</reference>
<accession>A0ABP2E664</accession>